<dbReference type="Proteomes" id="UP001195483">
    <property type="component" value="Unassembled WGS sequence"/>
</dbReference>
<feature type="domain" description="Thioredoxin" evidence="3">
    <location>
        <begin position="122"/>
        <end position="257"/>
    </location>
</feature>
<dbReference type="SUPFAM" id="SSF52833">
    <property type="entry name" value="Thioredoxin-like"/>
    <property type="match status" value="4"/>
</dbReference>
<comment type="similarity">
    <text evidence="1">Belongs to the protein disulfide isomerase family.</text>
</comment>
<keyword evidence="5" id="KW-1185">Reference proteome</keyword>
<dbReference type="CDD" id="cd02997">
    <property type="entry name" value="PDI_a_PDIR"/>
    <property type="match status" value="2"/>
</dbReference>
<dbReference type="InterPro" id="IPR036249">
    <property type="entry name" value="Thioredoxin-like_sf"/>
</dbReference>
<gene>
    <name evidence="4" type="ORF">CHS0354_016566</name>
</gene>
<feature type="domain" description="Thioredoxin" evidence="3">
    <location>
        <begin position="262"/>
        <end position="380"/>
    </location>
</feature>
<accession>A0AAE0WFR5</accession>
<keyword evidence="2" id="KW-0732">Signal</keyword>
<feature type="chain" id="PRO_5042292914" description="Thioredoxin domain-containing protein" evidence="2">
    <location>
        <begin position="26"/>
        <end position="528"/>
    </location>
</feature>
<dbReference type="AlphaFoldDB" id="A0AAE0WFR5"/>
<reference evidence="4" key="2">
    <citation type="journal article" date="2021" name="Genome Biol. Evol.">
        <title>Developing a high-quality reference genome for a parasitic bivalve with doubly uniparental inheritance (Bivalvia: Unionida).</title>
        <authorList>
            <person name="Smith C.H."/>
        </authorList>
    </citation>
    <scope>NUCLEOTIDE SEQUENCE</scope>
    <source>
        <strain evidence="4">CHS0354</strain>
        <tissue evidence="4">Mantle</tissue>
    </source>
</reference>
<comment type="caution">
    <text evidence="4">The sequence shown here is derived from an EMBL/GenBank/DDBJ whole genome shotgun (WGS) entry which is preliminary data.</text>
</comment>
<protein>
    <recommendedName>
        <fullName evidence="3">Thioredoxin domain-containing protein</fullName>
    </recommendedName>
</protein>
<dbReference type="PROSITE" id="PS00194">
    <property type="entry name" value="THIOREDOXIN_1"/>
    <property type="match status" value="1"/>
</dbReference>
<proteinExistence type="inferred from homology"/>
<dbReference type="PANTHER" id="PTHR45672">
    <property type="entry name" value="PROTEIN DISULFIDE-ISOMERASE C17H9.14C-RELATED"/>
    <property type="match status" value="1"/>
</dbReference>
<evidence type="ECO:0000313" key="4">
    <source>
        <dbReference type="EMBL" id="KAK3612179.1"/>
    </source>
</evidence>
<feature type="domain" description="Thioredoxin" evidence="3">
    <location>
        <begin position="381"/>
        <end position="508"/>
    </location>
</feature>
<organism evidence="4 5">
    <name type="scientific">Potamilus streckersoni</name>
    <dbReference type="NCBI Taxonomy" id="2493646"/>
    <lineage>
        <taxon>Eukaryota</taxon>
        <taxon>Metazoa</taxon>
        <taxon>Spiralia</taxon>
        <taxon>Lophotrochozoa</taxon>
        <taxon>Mollusca</taxon>
        <taxon>Bivalvia</taxon>
        <taxon>Autobranchia</taxon>
        <taxon>Heteroconchia</taxon>
        <taxon>Palaeoheterodonta</taxon>
        <taxon>Unionida</taxon>
        <taxon>Unionoidea</taxon>
        <taxon>Unionidae</taxon>
        <taxon>Ambleminae</taxon>
        <taxon>Lampsilini</taxon>
        <taxon>Potamilus</taxon>
    </lineage>
</organism>
<dbReference type="EMBL" id="JAEAOA010001023">
    <property type="protein sequence ID" value="KAK3612179.1"/>
    <property type="molecule type" value="Genomic_DNA"/>
</dbReference>
<dbReference type="InterPro" id="IPR046374">
    <property type="entry name" value="PDI_a_PDIR"/>
</dbReference>
<feature type="signal peptide" evidence="2">
    <location>
        <begin position="1"/>
        <end position="25"/>
    </location>
</feature>
<dbReference type="PANTHER" id="PTHR45672:SF2">
    <property type="entry name" value="PROTEIN DISULFIDE-ISOMERASE A5"/>
    <property type="match status" value="1"/>
</dbReference>
<dbReference type="GO" id="GO:0006457">
    <property type="term" value="P:protein folding"/>
    <property type="evidence" value="ECO:0007669"/>
    <property type="project" value="TreeGrafter"/>
</dbReference>
<dbReference type="GO" id="GO:0005783">
    <property type="term" value="C:endoplasmic reticulum"/>
    <property type="evidence" value="ECO:0007669"/>
    <property type="project" value="TreeGrafter"/>
</dbReference>
<evidence type="ECO:0000256" key="1">
    <source>
        <dbReference type="ARBA" id="ARBA00006347"/>
    </source>
</evidence>
<evidence type="ECO:0000256" key="2">
    <source>
        <dbReference type="SAM" id="SignalP"/>
    </source>
</evidence>
<evidence type="ECO:0000313" key="5">
    <source>
        <dbReference type="Proteomes" id="UP001195483"/>
    </source>
</evidence>
<reference evidence="4" key="3">
    <citation type="submission" date="2023-05" db="EMBL/GenBank/DDBJ databases">
        <authorList>
            <person name="Smith C.H."/>
        </authorList>
    </citation>
    <scope>NUCLEOTIDE SEQUENCE</scope>
    <source>
        <strain evidence="4">CHS0354</strain>
        <tissue evidence="4">Mantle</tissue>
    </source>
</reference>
<dbReference type="Pfam" id="PF00085">
    <property type="entry name" value="Thioredoxin"/>
    <property type="match status" value="3"/>
</dbReference>
<reference evidence="4" key="1">
    <citation type="journal article" date="2021" name="Genome Biol. Evol.">
        <title>A High-Quality Reference Genome for a Parasitic Bivalve with Doubly Uniparental Inheritance (Bivalvia: Unionida).</title>
        <authorList>
            <person name="Smith C.H."/>
        </authorList>
    </citation>
    <scope>NUCLEOTIDE SEQUENCE</scope>
    <source>
        <strain evidence="4">CHS0354</strain>
    </source>
</reference>
<dbReference type="PRINTS" id="PR00421">
    <property type="entry name" value="THIOREDOXIN"/>
</dbReference>
<sequence>MQPTVQVLTFTLLMLSCFVTVPSNAKKKNSSLILEIDDQKELKKILRTKTNLLIIFAKSESAASKSMGLFEEVAEEMKGKATLALVDCSEAKKLCKNMKASPSSAELLHYKDGEFNKVYDRKMVKKSMVNFLLDPTGDIPWDEEPGAEDVVHVESEQSFNKFLKREKNPVLAMFYAPWCGFCKKLKPDFAAAASEMKGKAALVGIDVEKPNLVNLRTEYNITGFPTLYYFKEGRVKYRYGGENNKDGIISWLNDPKPPEEPKKEKEWADDETDVVHLHDDDFDDFINTHNSVMVMFYAPWCGHCKKMKPEYEAAAAALKAENIEAVLAAVDATKEKRLGTEYKIQGFPTGITNLTIGTDGAFAWDFNERTADKFLEHMKNPTEPPPPPPMETKWEEIESDVVHLTDENFKNILKKKKHALVMFYAPWCGHCKKAKPEYMQAAAKYKDDNKVVFAAIDCTTHNTMCTSHDVTGYPTFKYFNYGKNEQKYMGGVGVGVVGFSAKQEGEITLAVKHMACDALVFLILMYSL</sequence>
<dbReference type="InterPro" id="IPR051063">
    <property type="entry name" value="PDI"/>
</dbReference>
<dbReference type="GO" id="GO:0003756">
    <property type="term" value="F:protein disulfide isomerase activity"/>
    <property type="evidence" value="ECO:0007669"/>
    <property type="project" value="InterPro"/>
</dbReference>
<dbReference type="Gene3D" id="3.40.30.10">
    <property type="entry name" value="Glutaredoxin"/>
    <property type="match status" value="4"/>
</dbReference>
<dbReference type="PROSITE" id="PS51352">
    <property type="entry name" value="THIOREDOXIN_2"/>
    <property type="match status" value="3"/>
</dbReference>
<dbReference type="InterPro" id="IPR013766">
    <property type="entry name" value="Thioredoxin_domain"/>
</dbReference>
<name>A0AAE0WFR5_9BIVA</name>
<evidence type="ECO:0000259" key="3">
    <source>
        <dbReference type="PROSITE" id="PS51352"/>
    </source>
</evidence>
<dbReference type="InterPro" id="IPR017937">
    <property type="entry name" value="Thioredoxin_CS"/>
</dbReference>